<evidence type="ECO:0000256" key="1">
    <source>
        <dbReference type="ARBA" id="ARBA00004651"/>
    </source>
</evidence>
<feature type="transmembrane region" description="Helical" evidence="6">
    <location>
        <begin position="59"/>
        <end position="82"/>
    </location>
</feature>
<sequence>MVPAPISTADHTHVVSKHVSTRRRLVMAAIGGLIAAFGLDLFLVPGGIIAGGVTGISALASHLTGIHTGMFVFALNLPLLLLAYRESVRRKVRIAAVGLLSFSICSILFFPVPALIDSKIGSAGIGGIFLGLGIGIGLRYGVILDTLQMPKITQPLSEMLTRLRLPYIHVAINLFILTLAGLLLGWERAMYSAIACLTALETGRITTSSLPLRREVRIRTLYEADIRHNMKAIMGYESRAIEPGDDTTFTGDSIGAEVLVYRVHILEMPRLKSIVRSLDPNVEITIIQK</sequence>
<feature type="transmembrane region" description="Helical" evidence="6">
    <location>
        <begin position="94"/>
        <end position="116"/>
    </location>
</feature>
<evidence type="ECO:0000256" key="5">
    <source>
        <dbReference type="ARBA" id="ARBA00023136"/>
    </source>
</evidence>
<dbReference type="InterPro" id="IPR051461">
    <property type="entry name" value="UPF0750_membrane"/>
</dbReference>
<keyword evidence="4 6" id="KW-1133">Transmembrane helix</keyword>
<evidence type="ECO:0000256" key="2">
    <source>
        <dbReference type="ARBA" id="ARBA00022475"/>
    </source>
</evidence>
<proteinExistence type="predicted"/>
<dbReference type="AlphaFoldDB" id="A0A0M1P1C0"/>
<dbReference type="EMBL" id="LIUT01000001">
    <property type="protein sequence ID" value="KOR88298.1"/>
    <property type="molecule type" value="Genomic_DNA"/>
</dbReference>
<keyword evidence="2" id="KW-1003">Cell membrane</keyword>
<keyword evidence="5 6" id="KW-0472">Membrane</keyword>
<keyword evidence="3 6" id="KW-0812">Transmembrane</keyword>
<reference evidence="8" key="1">
    <citation type="submission" date="2015-08" db="EMBL/GenBank/DDBJ databases">
        <title>Genome sequencing project for genomic taxonomy and phylogenomics of Bacillus-like bacteria.</title>
        <authorList>
            <person name="Liu B."/>
            <person name="Wang J."/>
            <person name="Zhu Y."/>
            <person name="Liu G."/>
            <person name="Chen Q."/>
            <person name="Chen Z."/>
            <person name="Lan J."/>
            <person name="Che J."/>
            <person name="Ge C."/>
            <person name="Shi H."/>
            <person name="Pan Z."/>
            <person name="Liu X."/>
        </authorList>
    </citation>
    <scope>NUCLEOTIDE SEQUENCE [LARGE SCALE GENOMIC DNA]</scope>
    <source>
        <strain evidence="8">FJAT-22460</strain>
    </source>
</reference>
<dbReference type="PATRIC" id="fig|1705565.3.peg.2574"/>
<dbReference type="Pfam" id="PF02588">
    <property type="entry name" value="YitT_membrane"/>
    <property type="match status" value="1"/>
</dbReference>
<evidence type="ECO:0000256" key="3">
    <source>
        <dbReference type="ARBA" id="ARBA00022692"/>
    </source>
</evidence>
<keyword evidence="8" id="KW-1185">Reference proteome</keyword>
<comment type="caution">
    <text evidence="7">The sequence shown here is derived from an EMBL/GenBank/DDBJ whole genome shotgun (WGS) entry which is preliminary data.</text>
</comment>
<feature type="transmembrane region" description="Helical" evidence="6">
    <location>
        <begin position="25"/>
        <end position="53"/>
    </location>
</feature>
<dbReference type="OrthoDB" id="9779786at2"/>
<dbReference type="PANTHER" id="PTHR33545">
    <property type="entry name" value="UPF0750 MEMBRANE PROTEIN YITT-RELATED"/>
    <property type="match status" value="1"/>
</dbReference>
<dbReference type="Proteomes" id="UP000036932">
    <property type="component" value="Unassembled WGS sequence"/>
</dbReference>
<dbReference type="PANTHER" id="PTHR33545:SF5">
    <property type="entry name" value="UPF0750 MEMBRANE PROTEIN YITT"/>
    <property type="match status" value="1"/>
</dbReference>
<evidence type="ECO:0000256" key="6">
    <source>
        <dbReference type="SAM" id="Phobius"/>
    </source>
</evidence>
<organism evidence="7 8">
    <name type="scientific">Paenibacillus solani</name>
    <dbReference type="NCBI Taxonomy" id="1705565"/>
    <lineage>
        <taxon>Bacteria</taxon>
        <taxon>Bacillati</taxon>
        <taxon>Bacillota</taxon>
        <taxon>Bacilli</taxon>
        <taxon>Bacillales</taxon>
        <taxon>Paenibacillaceae</taxon>
        <taxon>Paenibacillus</taxon>
    </lineage>
</organism>
<protein>
    <recommendedName>
        <fullName evidence="9">DUF2179 domain-containing protein</fullName>
    </recommendedName>
</protein>
<gene>
    <name evidence="7" type="ORF">AM231_03505</name>
</gene>
<evidence type="ECO:0000256" key="4">
    <source>
        <dbReference type="ARBA" id="ARBA00022989"/>
    </source>
</evidence>
<dbReference type="GO" id="GO:0005886">
    <property type="term" value="C:plasma membrane"/>
    <property type="evidence" value="ECO:0007669"/>
    <property type="project" value="UniProtKB-SubCell"/>
</dbReference>
<evidence type="ECO:0000313" key="7">
    <source>
        <dbReference type="EMBL" id="KOR88298.1"/>
    </source>
</evidence>
<comment type="subcellular location">
    <subcellularLocation>
        <location evidence="1">Cell membrane</location>
        <topology evidence="1">Multi-pass membrane protein</topology>
    </subcellularLocation>
</comment>
<feature type="transmembrane region" description="Helical" evidence="6">
    <location>
        <begin position="122"/>
        <end position="144"/>
    </location>
</feature>
<evidence type="ECO:0000313" key="8">
    <source>
        <dbReference type="Proteomes" id="UP000036932"/>
    </source>
</evidence>
<accession>A0A0M1P1C0</accession>
<feature type="transmembrane region" description="Helical" evidence="6">
    <location>
        <begin position="165"/>
        <end position="186"/>
    </location>
</feature>
<dbReference type="InterPro" id="IPR003740">
    <property type="entry name" value="YitT"/>
</dbReference>
<name>A0A0M1P1C0_9BACL</name>
<evidence type="ECO:0008006" key="9">
    <source>
        <dbReference type="Google" id="ProtNLM"/>
    </source>
</evidence>